<gene>
    <name evidence="3" type="ORF">BEP19_07435</name>
</gene>
<evidence type="ECO:0000259" key="2">
    <source>
        <dbReference type="Pfam" id="PF07833"/>
    </source>
</evidence>
<evidence type="ECO:0000313" key="4">
    <source>
        <dbReference type="Proteomes" id="UP000284219"/>
    </source>
</evidence>
<feature type="domain" description="Copper amine oxidase-like N-terminal" evidence="2">
    <location>
        <begin position="35"/>
        <end position="141"/>
    </location>
</feature>
<dbReference type="Pfam" id="PF07833">
    <property type="entry name" value="Cu_amine_oxidN1"/>
    <property type="match status" value="1"/>
</dbReference>
<dbReference type="EMBL" id="MCHY01000008">
    <property type="protein sequence ID" value="RKD24229.1"/>
    <property type="molecule type" value="Genomic_DNA"/>
</dbReference>
<keyword evidence="4" id="KW-1185">Reference proteome</keyword>
<dbReference type="InterPro" id="IPR012854">
    <property type="entry name" value="Cu_amine_oxidase-like_N"/>
</dbReference>
<protein>
    <recommendedName>
        <fullName evidence="2">Copper amine oxidase-like N-terminal domain-containing protein</fullName>
    </recommendedName>
</protein>
<dbReference type="RefSeq" id="WP_120189494.1">
    <property type="nucleotide sequence ID" value="NZ_MCHY01000008.1"/>
</dbReference>
<feature type="signal peptide" evidence="1">
    <location>
        <begin position="1"/>
        <end position="22"/>
    </location>
</feature>
<name>A0A419SJW8_9BACL</name>
<feature type="chain" id="PRO_5038667591" description="Copper amine oxidase-like N-terminal domain-containing protein" evidence="1">
    <location>
        <begin position="23"/>
        <end position="416"/>
    </location>
</feature>
<dbReference type="Proteomes" id="UP000284219">
    <property type="component" value="Unassembled WGS sequence"/>
</dbReference>
<organism evidence="3 4">
    <name type="scientific">Ammoniphilus oxalaticus</name>
    <dbReference type="NCBI Taxonomy" id="66863"/>
    <lineage>
        <taxon>Bacteria</taxon>
        <taxon>Bacillati</taxon>
        <taxon>Bacillota</taxon>
        <taxon>Bacilli</taxon>
        <taxon>Bacillales</taxon>
        <taxon>Paenibacillaceae</taxon>
        <taxon>Aneurinibacillus group</taxon>
        <taxon>Ammoniphilus</taxon>
    </lineage>
</organism>
<dbReference type="AlphaFoldDB" id="A0A419SJW8"/>
<dbReference type="Gene3D" id="3.30.457.10">
    <property type="entry name" value="Copper amine oxidase-like, N-terminal domain"/>
    <property type="match status" value="1"/>
</dbReference>
<keyword evidence="1" id="KW-0732">Signal</keyword>
<reference evidence="3 4" key="1">
    <citation type="submission" date="2016-08" db="EMBL/GenBank/DDBJ databases">
        <title>Novel Firmicute Genomes.</title>
        <authorList>
            <person name="Poppleton D.I."/>
            <person name="Gribaldo S."/>
        </authorList>
    </citation>
    <scope>NUCLEOTIDE SEQUENCE [LARGE SCALE GENOMIC DNA]</scope>
    <source>
        <strain evidence="3 4">RAOx-1</strain>
    </source>
</reference>
<sequence>MRIVTKSLLCLSLLLTPYLSDSTDAAGATLPVITLNGDVKAFQHPPRIINGRTFLPMRETLESLGATVSWDPKTRTVTAIKQGQTAQLKLGSNEAYVNNRLAYLEEPARLINDITFVPLRFIGQALGASVTWDEQTRTVSIVTESEEKELESDQAVTIWNDEHRYQMKWLHEQLLDLKDQMDRFFDPTSDLYKIDRHTLGLEIREQVRSYKTIFNRAESNSQADARLQSYLREYATTVDLIEDAVRWSSSYRTKANQHIENAQALYNHMVEQWSSDKEATTIMEAIKTSKEFDPFLSDQHKVSYQLIKREESKATVHFIIPPSADSEGYSVTYQLVSNEKEWIVDRKTNHRERVKEDELITAIERRYRTQNFKDVSVKRLFYDSKTGVYHATVFSSSRKGGWTVFADPFSKELWEK</sequence>
<dbReference type="OrthoDB" id="357294at2"/>
<proteinExistence type="predicted"/>
<evidence type="ECO:0000313" key="3">
    <source>
        <dbReference type="EMBL" id="RKD24229.1"/>
    </source>
</evidence>
<comment type="caution">
    <text evidence="3">The sequence shown here is derived from an EMBL/GenBank/DDBJ whole genome shotgun (WGS) entry which is preliminary data.</text>
</comment>
<dbReference type="InterPro" id="IPR036582">
    <property type="entry name" value="Mao_N_sf"/>
</dbReference>
<accession>A0A419SJW8</accession>
<evidence type="ECO:0000256" key="1">
    <source>
        <dbReference type="SAM" id="SignalP"/>
    </source>
</evidence>
<dbReference type="SUPFAM" id="SSF55383">
    <property type="entry name" value="Copper amine oxidase, domain N"/>
    <property type="match status" value="1"/>
</dbReference>